<evidence type="ECO:0000313" key="8">
    <source>
        <dbReference type="Proteomes" id="UP000036168"/>
    </source>
</evidence>
<dbReference type="AlphaFoldDB" id="A0A0T6BIG2"/>
<dbReference type="GO" id="GO:0005829">
    <property type="term" value="C:cytosol"/>
    <property type="evidence" value="ECO:0007669"/>
    <property type="project" value="TreeGrafter"/>
</dbReference>
<dbReference type="GO" id="GO:0004519">
    <property type="term" value="F:endonuclease activity"/>
    <property type="evidence" value="ECO:0007669"/>
    <property type="project" value="UniProtKB-KW"/>
</dbReference>
<dbReference type="GO" id="GO:0008270">
    <property type="term" value="F:zinc ion binding"/>
    <property type="evidence" value="ECO:0007669"/>
    <property type="project" value="InterPro"/>
</dbReference>
<dbReference type="EMBL" id="LECW02000070">
    <property type="protein sequence ID" value="KRT88293.1"/>
    <property type="molecule type" value="Genomic_DNA"/>
</dbReference>
<accession>A0A0T6BIG2</accession>
<reference evidence="6" key="2">
    <citation type="submission" date="2015-10" db="EMBL/GenBank/DDBJ databases">
        <authorList>
            <person name="Gilbert D.G."/>
        </authorList>
    </citation>
    <scope>NUCLEOTIDE SEQUENCE</scope>
    <source>
        <strain evidence="6">GO-13</strain>
    </source>
</reference>
<evidence type="ECO:0000256" key="2">
    <source>
        <dbReference type="ARBA" id="ARBA00022801"/>
    </source>
</evidence>
<reference evidence="6 8" key="1">
    <citation type="journal article" date="2015" name="Int. J. Syst. Evol. Microbiol.">
        <title>Bacillus glycinifermentans sp. nov., isolated from fermented soybean paste.</title>
        <authorList>
            <person name="Kim S.J."/>
            <person name="Dunlap C.A."/>
            <person name="Kwon S.W."/>
            <person name="Rooney A.P."/>
        </authorList>
    </citation>
    <scope>NUCLEOTIDE SEQUENCE [LARGE SCALE GENOMIC DNA]</scope>
    <source>
        <strain evidence="6 8">GO-13</strain>
    </source>
</reference>
<dbReference type="CDD" id="cd00085">
    <property type="entry name" value="HNHc"/>
    <property type="match status" value="1"/>
</dbReference>
<keyword evidence="1" id="KW-0540">Nuclease</keyword>
<evidence type="ECO:0000313" key="7">
    <source>
        <dbReference type="EMBL" id="QAT64082.1"/>
    </source>
</evidence>
<evidence type="ECO:0000313" key="6">
    <source>
        <dbReference type="EMBL" id="KRT88293.1"/>
    </source>
</evidence>
<proteinExistence type="inferred from homology"/>
<sequence>MPPKPLRECKAYGCKALTREGYCPDHKHVQQEETKHYNKHSRNKTITSFYKSTEWKRTRELVLLRDNRLCQQCLREHRFTPADMVHHIVEVKQDWSKRLDLSNLESLCNACHNKVHGDRSKSVK</sequence>
<name>A0A0T6BIG2_9BACI</name>
<dbReference type="GO" id="GO:0016787">
    <property type="term" value="F:hydrolase activity"/>
    <property type="evidence" value="ECO:0007669"/>
    <property type="project" value="UniProtKB-KW"/>
</dbReference>
<reference evidence="7 9" key="3">
    <citation type="submission" date="2019-01" db="EMBL/GenBank/DDBJ databases">
        <title>Genome sequence of Bacillus glycinifermentans SRCM103574.</title>
        <authorList>
            <person name="Kong H.-J."/>
            <person name="Jeong S.-Y."/>
            <person name="Jeong D.-Y."/>
        </authorList>
    </citation>
    <scope>NUCLEOTIDE SEQUENCE [LARGE SCALE GENOMIC DNA]</scope>
    <source>
        <strain evidence="7 9">SRCM103574</strain>
    </source>
</reference>
<evidence type="ECO:0000313" key="9">
    <source>
        <dbReference type="Proteomes" id="UP000288675"/>
    </source>
</evidence>
<dbReference type="OrthoDB" id="9811997at2"/>
<feature type="domain" description="HNH nuclease" evidence="5">
    <location>
        <begin position="57"/>
        <end position="113"/>
    </location>
</feature>
<dbReference type="EMBL" id="CP035232">
    <property type="protein sequence ID" value="QAT64082.1"/>
    <property type="molecule type" value="Genomic_DNA"/>
</dbReference>
<keyword evidence="6" id="KW-0255">Endonuclease</keyword>
<dbReference type="InterPro" id="IPR003615">
    <property type="entry name" value="HNH_nuc"/>
</dbReference>
<protein>
    <recommendedName>
        <fullName evidence="4">Putative HNH nuclease YajD</fullName>
    </recommendedName>
</protein>
<dbReference type="Pfam" id="PF01844">
    <property type="entry name" value="HNH"/>
    <property type="match status" value="1"/>
</dbReference>
<evidence type="ECO:0000259" key="5">
    <source>
        <dbReference type="SMART" id="SM00507"/>
    </source>
</evidence>
<evidence type="ECO:0000256" key="3">
    <source>
        <dbReference type="ARBA" id="ARBA00038412"/>
    </source>
</evidence>
<evidence type="ECO:0000256" key="4">
    <source>
        <dbReference type="ARBA" id="ARBA00040194"/>
    </source>
</evidence>
<dbReference type="InterPro" id="IPR002711">
    <property type="entry name" value="HNH"/>
</dbReference>
<comment type="similarity">
    <text evidence="3">Belongs to the HNH nuclease family.</text>
</comment>
<dbReference type="PANTHER" id="PTHR41286:SF1">
    <property type="entry name" value="HNH NUCLEASE YAJD-RELATED"/>
    <property type="match status" value="1"/>
</dbReference>
<evidence type="ECO:0000256" key="1">
    <source>
        <dbReference type="ARBA" id="ARBA00022722"/>
    </source>
</evidence>
<dbReference type="Gene3D" id="1.10.30.50">
    <property type="match status" value="1"/>
</dbReference>
<dbReference type="PANTHER" id="PTHR41286">
    <property type="entry name" value="HNH NUCLEASE YAJD-RELATED"/>
    <property type="match status" value="1"/>
</dbReference>
<dbReference type="Proteomes" id="UP000288675">
    <property type="component" value="Chromosome"/>
</dbReference>
<organism evidence="6 8">
    <name type="scientific">Bacillus glycinifermentans</name>
    <dbReference type="NCBI Taxonomy" id="1664069"/>
    <lineage>
        <taxon>Bacteria</taxon>
        <taxon>Bacillati</taxon>
        <taxon>Bacillota</taxon>
        <taxon>Bacilli</taxon>
        <taxon>Bacillales</taxon>
        <taxon>Bacillaceae</taxon>
        <taxon>Bacillus</taxon>
    </lineage>
</organism>
<keyword evidence="2" id="KW-0378">Hydrolase</keyword>
<dbReference type="Proteomes" id="UP000036168">
    <property type="component" value="Unassembled WGS sequence"/>
</dbReference>
<gene>
    <name evidence="6" type="ORF">AB447_224730</name>
    <name evidence="7" type="ORF">EQZ20_03560</name>
</gene>
<dbReference type="GO" id="GO:0003676">
    <property type="term" value="F:nucleic acid binding"/>
    <property type="evidence" value="ECO:0007669"/>
    <property type="project" value="InterPro"/>
</dbReference>
<dbReference type="SMART" id="SM00507">
    <property type="entry name" value="HNHc"/>
    <property type="match status" value="1"/>
</dbReference>
<dbReference type="GeneID" id="82851752"/>
<dbReference type="RefSeq" id="WP_021837717.1">
    <property type="nucleotide sequence ID" value="NZ_CP023481.1"/>
</dbReference>